<evidence type="ECO:0000256" key="5">
    <source>
        <dbReference type="ARBA" id="ARBA00022692"/>
    </source>
</evidence>
<evidence type="ECO:0000256" key="13">
    <source>
        <dbReference type="SAM" id="Phobius"/>
    </source>
</evidence>
<keyword evidence="6 13" id="KW-1133">Transmembrane helix</keyword>
<dbReference type="InterPro" id="IPR001873">
    <property type="entry name" value="ENaC"/>
</dbReference>
<keyword evidence="15" id="KW-1185">Reference proteome</keyword>
<dbReference type="Pfam" id="PF00858">
    <property type="entry name" value="ASC"/>
    <property type="match status" value="1"/>
</dbReference>
<name>A0AAV4R6R8_9ARAC</name>
<evidence type="ECO:0000256" key="10">
    <source>
        <dbReference type="ARBA" id="ARBA00023201"/>
    </source>
</evidence>
<evidence type="ECO:0000256" key="7">
    <source>
        <dbReference type="ARBA" id="ARBA00023053"/>
    </source>
</evidence>
<dbReference type="GO" id="GO:0015280">
    <property type="term" value="F:ligand-gated sodium channel activity"/>
    <property type="evidence" value="ECO:0007669"/>
    <property type="project" value="TreeGrafter"/>
</dbReference>
<evidence type="ECO:0000256" key="2">
    <source>
        <dbReference type="ARBA" id="ARBA00007193"/>
    </source>
</evidence>
<evidence type="ECO:0000256" key="1">
    <source>
        <dbReference type="ARBA" id="ARBA00004141"/>
    </source>
</evidence>
<dbReference type="Proteomes" id="UP001054837">
    <property type="component" value="Unassembled WGS sequence"/>
</dbReference>
<evidence type="ECO:0000256" key="3">
    <source>
        <dbReference type="ARBA" id="ARBA00022448"/>
    </source>
</evidence>
<comment type="subcellular location">
    <subcellularLocation>
        <location evidence="1">Membrane</location>
        <topology evidence="1">Multi-pass membrane protein</topology>
    </subcellularLocation>
</comment>
<keyword evidence="11 12" id="KW-0407">Ion channel</keyword>
<evidence type="ECO:0000256" key="8">
    <source>
        <dbReference type="ARBA" id="ARBA00023065"/>
    </source>
</evidence>
<keyword evidence="3 12" id="KW-0813">Transport</keyword>
<dbReference type="PANTHER" id="PTHR11690">
    <property type="entry name" value="AMILORIDE-SENSITIVE SODIUM CHANNEL-RELATED"/>
    <property type="match status" value="1"/>
</dbReference>
<gene>
    <name evidence="14" type="primary">asic4b</name>
    <name evidence="14" type="ORF">CDAR_426831</name>
</gene>
<dbReference type="AlphaFoldDB" id="A0AAV4R6R8"/>
<evidence type="ECO:0000256" key="6">
    <source>
        <dbReference type="ARBA" id="ARBA00022989"/>
    </source>
</evidence>
<keyword evidence="7" id="KW-0915">Sodium</keyword>
<keyword evidence="4 12" id="KW-0894">Sodium channel</keyword>
<reference evidence="14 15" key="1">
    <citation type="submission" date="2021-06" db="EMBL/GenBank/DDBJ databases">
        <title>Caerostris darwini draft genome.</title>
        <authorList>
            <person name="Kono N."/>
            <person name="Arakawa K."/>
        </authorList>
    </citation>
    <scope>NUCLEOTIDE SEQUENCE [LARGE SCALE GENOMIC DNA]</scope>
</reference>
<comment type="caution">
    <text evidence="14">The sequence shown here is derived from an EMBL/GenBank/DDBJ whole genome shotgun (WGS) entry which is preliminary data.</text>
</comment>
<evidence type="ECO:0000256" key="11">
    <source>
        <dbReference type="ARBA" id="ARBA00023303"/>
    </source>
</evidence>
<comment type="similarity">
    <text evidence="2 12">Belongs to the amiloride-sensitive sodium channel (TC 1.A.6) family.</text>
</comment>
<evidence type="ECO:0000256" key="4">
    <source>
        <dbReference type="ARBA" id="ARBA00022461"/>
    </source>
</evidence>
<feature type="transmembrane region" description="Helical" evidence="13">
    <location>
        <begin position="64"/>
        <end position="82"/>
    </location>
</feature>
<keyword evidence="9 13" id="KW-0472">Membrane</keyword>
<proteinExistence type="inferred from homology"/>
<accession>A0AAV4R6R8</accession>
<dbReference type="Gene3D" id="2.60.470.10">
    <property type="entry name" value="Acid-sensing ion channels like domains"/>
    <property type="match status" value="1"/>
</dbReference>
<dbReference type="Gene3D" id="1.10.287.770">
    <property type="entry name" value="YojJ-like"/>
    <property type="match status" value="1"/>
</dbReference>
<evidence type="ECO:0000313" key="15">
    <source>
        <dbReference type="Proteomes" id="UP001054837"/>
    </source>
</evidence>
<keyword evidence="5 12" id="KW-0812">Transmembrane</keyword>
<protein>
    <submittedName>
        <fullName evidence="14">Acid-sensing ion channel 4-B</fullName>
    </submittedName>
</protein>
<organism evidence="14 15">
    <name type="scientific">Caerostris darwini</name>
    <dbReference type="NCBI Taxonomy" id="1538125"/>
    <lineage>
        <taxon>Eukaryota</taxon>
        <taxon>Metazoa</taxon>
        <taxon>Ecdysozoa</taxon>
        <taxon>Arthropoda</taxon>
        <taxon>Chelicerata</taxon>
        <taxon>Arachnida</taxon>
        <taxon>Araneae</taxon>
        <taxon>Araneomorphae</taxon>
        <taxon>Entelegynae</taxon>
        <taxon>Araneoidea</taxon>
        <taxon>Araneidae</taxon>
        <taxon>Caerostris</taxon>
    </lineage>
</organism>
<evidence type="ECO:0000313" key="14">
    <source>
        <dbReference type="EMBL" id="GIY16711.1"/>
    </source>
</evidence>
<dbReference type="PRINTS" id="PR01078">
    <property type="entry name" value="AMINACHANNEL"/>
</dbReference>
<dbReference type="PANTHER" id="PTHR11690:SF244">
    <property type="entry name" value="DEGENERIN LIKE"/>
    <property type="match status" value="1"/>
</dbReference>
<evidence type="ECO:0000256" key="12">
    <source>
        <dbReference type="RuleBase" id="RU000679"/>
    </source>
</evidence>
<sequence length="486" mass="55436">MTKEIGFKSKILAAISSKTYPLLKAELKRKENGKFYSVTKQLLGKSSIYAVSQLGNSHNPFRKLIWMLILTMGLAASFYQVYRFGKLYLQYPVSVNVQVEQMRSLEFPAVTICSLNRMMDSYKSCLNPNVTLERCLQPFMTSNGLKPKSTLVMSERRSLQSCTSALSGKLSNEKDHATRFLMKYLAVSMETRQAIGYQGKDFIKSCSFNWRSCSEEDFEEFQNLHYGNCFTFNKVNGNKTQTYNTSQTGHWSGLVLTLDLKYYEYITDSATVGARVIIHDPKESPSPEETGINISPGFETSVALMKTFETRLPYPFKDQCANYDNIEIWPYQESQNQCIRECIQEINYKVCGCADPSLTSTTSQKSCNLTDVLKMCCLENVLNLFIEQNSTCDCPLPCNSTYYGEKISVAKWPPKKHSTKDDYQLKHMRQNQAKLKVFFSSMVQKTYEQHARFHQPELFSHLGGELGLWLGITLMVILSSLKMVGI</sequence>
<dbReference type="EMBL" id="BPLQ01005719">
    <property type="protein sequence ID" value="GIY16711.1"/>
    <property type="molecule type" value="Genomic_DNA"/>
</dbReference>
<evidence type="ECO:0000256" key="9">
    <source>
        <dbReference type="ARBA" id="ARBA00023136"/>
    </source>
</evidence>
<keyword evidence="8 12" id="KW-0406">Ion transport</keyword>
<dbReference type="GO" id="GO:0005886">
    <property type="term" value="C:plasma membrane"/>
    <property type="evidence" value="ECO:0007669"/>
    <property type="project" value="TreeGrafter"/>
</dbReference>
<keyword evidence="10 12" id="KW-0739">Sodium transport</keyword>